<feature type="signal peptide" evidence="1">
    <location>
        <begin position="1"/>
        <end position="21"/>
    </location>
</feature>
<evidence type="ECO:0000313" key="3">
    <source>
        <dbReference type="Proteomes" id="UP000799537"/>
    </source>
</evidence>
<dbReference type="AlphaFoldDB" id="A0A6A6C843"/>
<name>A0A6A6C843_ZASCE</name>
<sequence>MFATVVSTFLIAAMCSGVANGLAHLPPRVSGDPQQLGHTQDAAFSNQYYSDGGAGGKVNGYNLLTLSDARVGNSYPVHTVYAYAGTRNNDPTQITIIGDYTKNPPFYHLGDDGSGDGVIISDSSDSVHGPCFGPGPNTAMVRIPGNSTGGVTVWTVFDACQNPPVAQYNTLIEFNVVNPDTLNSQNKNIPAQRTVLRLFNANEPQYGTDGLATDGTYYYLLALDNTGYKLARVAVGDRANRGQYYFYYPSSKQWTKTIHTLNDNSTTLYAPPPPNTGIFGSDFYYSPYFQTWLLTYSPADPYSAKYLAVAYSTSGNPEGPYTFAGTPFKPATDPECQTLGNGGISYLVHSQPGFDESGATLLVSWISCNTFTNMARLTWAS</sequence>
<accession>A0A6A6C843</accession>
<keyword evidence="3" id="KW-1185">Reference proteome</keyword>
<protein>
    <recommendedName>
        <fullName evidence="4">Glycoside hydrolase family 43 protein</fullName>
    </recommendedName>
</protein>
<keyword evidence="1" id="KW-0732">Signal</keyword>
<dbReference type="RefSeq" id="XP_033663289.1">
    <property type="nucleotide sequence ID" value="XM_033813839.1"/>
</dbReference>
<evidence type="ECO:0008006" key="4">
    <source>
        <dbReference type="Google" id="ProtNLM"/>
    </source>
</evidence>
<dbReference type="EMBL" id="ML993613">
    <property type="protein sequence ID" value="KAF2162400.1"/>
    <property type="molecule type" value="Genomic_DNA"/>
</dbReference>
<dbReference type="GeneID" id="54567111"/>
<feature type="chain" id="PRO_5025624616" description="Glycoside hydrolase family 43 protein" evidence="1">
    <location>
        <begin position="22"/>
        <end position="381"/>
    </location>
</feature>
<proteinExistence type="predicted"/>
<gene>
    <name evidence="2" type="ORF">M409DRAFT_58181</name>
</gene>
<dbReference type="OrthoDB" id="2583188at2759"/>
<evidence type="ECO:0000313" key="2">
    <source>
        <dbReference type="EMBL" id="KAF2162400.1"/>
    </source>
</evidence>
<organism evidence="2 3">
    <name type="scientific">Zasmidium cellare ATCC 36951</name>
    <dbReference type="NCBI Taxonomy" id="1080233"/>
    <lineage>
        <taxon>Eukaryota</taxon>
        <taxon>Fungi</taxon>
        <taxon>Dikarya</taxon>
        <taxon>Ascomycota</taxon>
        <taxon>Pezizomycotina</taxon>
        <taxon>Dothideomycetes</taxon>
        <taxon>Dothideomycetidae</taxon>
        <taxon>Mycosphaerellales</taxon>
        <taxon>Mycosphaerellaceae</taxon>
        <taxon>Zasmidium</taxon>
    </lineage>
</organism>
<evidence type="ECO:0000256" key="1">
    <source>
        <dbReference type="SAM" id="SignalP"/>
    </source>
</evidence>
<reference evidence="2" key="1">
    <citation type="journal article" date="2020" name="Stud. Mycol.">
        <title>101 Dothideomycetes genomes: a test case for predicting lifestyles and emergence of pathogens.</title>
        <authorList>
            <person name="Haridas S."/>
            <person name="Albert R."/>
            <person name="Binder M."/>
            <person name="Bloem J."/>
            <person name="Labutti K."/>
            <person name="Salamov A."/>
            <person name="Andreopoulos B."/>
            <person name="Baker S."/>
            <person name="Barry K."/>
            <person name="Bills G."/>
            <person name="Bluhm B."/>
            <person name="Cannon C."/>
            <person name="Castanera R."/>
            <person name="Culley D."/>
            <person name="Daum C."/>
            <person name="Ezra D."/>
            <person name="Gonzalez J."/>
            <person name="Henrissat B."/>
            <person name="Kuo A."/>
            <person name="Liang C."/>
            <person name="Lipzen A."/>
            <person name="Lutzoni F."/>
            <person name="Magnuson J."/>
            <person name="Mondo S."/>
            <person name="Nolan M."/>
            <person name="Ohm R."/>
            <person name="Pangilinan J."/>
            <person name="Park H.-J."/>
            <person name="Ramirez L."/>
            <person name="Alfaro M."/>
            <person name="Sun H."/>
            <person name="Tritt A."/>
            <person name="Yoshinaga Y."/>
            <person name="Zwiers L.-H."/>
            <person name="Turgeon B."/>
            <person name="Goodwin S."/>
            <person name="Spatafora J."/>
            <person name="Crous P."/>
            <person name="Grigoriev I."/>
        </authorList>
    </citation>
    <scope>NUCLEOTIDE SEQUENCE</scope>
    <source>
        <strain evidence="2">ATCC 36951</strain>
    </source>
</reference>
<dbReference type="Proteomes" id="UP000799537">
    <property type="component" value="Unassembled WGS sequence"/>
</dbReference>